<dbReference type="GO" id="GO:0005789">
    <property type="term" value="C:endoplasmic reticulum membrane"/>
    <property type="evidence" value="ECO:0007669"/>
    <property type="project" value="UniProtKB-SubCell"/>
</dbReference>
<evidence type="ECO:0000256" key="10">
    <source>
        <dbReference type="ARBA" id="ARBA00022989"/>
    </source>
</evidence>
<evidence type="ECO:0000256" key="2">
    <source>
        <dbReference type="ARBA" id="ARBA00004586"/>
    </source>
</evidence>
<evidence type="ECO:0000256" key="8">
    <source>
        <dbReference type="ARBA" id="ARBA00022824"/>
    </source>
</evidence>
<dbReference type="PANTHER" id="PTHR21528:SF0">
    <property type="entry name" value="DEHYDRODOLICHYL DIPHOSPHATE SYNTHASE COMPLEX SUBUNIT NUS1"/>
    <property type="match status" value="1"/>
</dbReference>
<keyword evidence="7 14" id="KW-0812">Transmembrane</keyword>
<evidence type="ECO:0000256" key="3">
    <source>
        <dbReference type="ARBA" id="ARBA00004922"/>
    </source>
</evidence>
<keyword evidence="9" id="KW-0460">Magnesium</keyword>
<dbReference type="UniPathway" id="UPA00378"/>
<evidence type="ECO:0000256" key="9">
    <source>
        <dbReference type="ARBA" id="ARBA00022842"/>
    </source>
</evidence>
<dbReference type="GO" id="GO:1904423">
    <property type="term" value="C:dehydrodolichyl diphosphate synthase complex"/>
    <property type="evidence" value="ECO:0007669"/>
    <property type="project" value="InterPro"/>
</dbReference>
<evidence type="ECO:0000313" key="15">
    <source>
        <dbReference type="EMBL" id="KAF2238096.1"/>
    </source>
</evidence>
<evidence type="ECO:0000256" key="13">
    <source>
        <dbReference type="SAM" id="MobiDB-lite"/>
    </source>
</evidence>
<sequence>MVGREETTMFHRDLHPDGRPVKPEEREQLLRKVLPPTSYSDETTRSTSPKPVGRKRRILWSRFVTRIHLILFAIIQAVFSIYLRSRYLYHVIIDRIYTIMYYPHRTPEYIRRDVKALSRLPTHISVILDLHSHDRYDADSSLENLVNDVCEICAWTASAGIPVLTIYERTGILKEYLQDTHRAITQTLRSYYGQHPPSISLRAPHLQSISPPRSPNTLPADATPPRLEVTLISKDDGRATLVDLTKTFAEMAQNRKIGPEHVTGELIEQELSDLTMKEPDLLILFGPNVQLQGYPPWQLRLTEIFNVEDHQGVAYHVFLRALHCYGKAQMRFGR</sequence>
<comment type="cofactor">
    <cofactor evidence="1">
        <name>Mg(2+)</name>
        <dbReference type="ChEBI" id="CHEBI:18420"/>
    </cofactor>
</comment>
<dbReference type="Proteomes" id="UP000800092">
    <property type="component" value="Unassembled WGS sequence"/>
</dbReference>
<protein>
    <recommendedName>
        <fullName evidence="5">ditrans,polycis-polyprenyl diphosphate synthase [(2E,6E)-farnesyldiphosphate specific]</fullName>
        <ecNumber evidence="5">2.5.1.87</ecNumber>
    </recommendedName>
</protein>
<evidence type="ECO:0000256" key="12">
    <source>
        <dbReference type="ARBA" id="ARBA00047353"/>
    </source>
</evidence>
<evidence type="ECO:0000256" key="5">
    <source>
        <dbReference type="ARBA" id="ARBA00012596"/>
    </source>
</evidence>
<keyword evidence="8" id="KW-0256">Endoplasmic reticulum</keyword>
<comment type="pathway">
    <text evidence="3">Protein modification; protein glycosylation.</text>
</comment>
<organism evidence="15 16">
    <name type="scientific">Viridothelium virens</name>
    <name type="common">Speckled blister lichen</name>
    <name type="synonym">Trypethelium virens</name>
    <dbReference type="NCBI Taxonomy" id="1048519"/>
    <lineage>
        <taxon>Eukaryota</taxon>
        <taxon>Fungi</taxon>
        <taxon>Dikarya</taxon>
        <taxon>Ascomycota</taxon>
        <taxon>Pezizomycotina</taxon>
        <taxon>Dothideomycetes</taxon>
        <taxon>Dothideomycetes incertae sedis</taxon>
        <taxon>Trypetheliales</taxon>
        <taxon>Trypetheliaceae</taxon>
        <taxon>Viridothelium</taxon>
    </lineage>
</organism>
<keyword evidence="6 15" id="KW-0808">Transferase</keyword>
<feature type="transmembrane region" description="Helical" evidence="14">
    <location>
        <begin position="63"/>
        <end position="83"/>
    </location>
</feature>
<reference evidence="15" key="1">
    <citation type="journal article" date="2020" name="Stud. Mycol.">
        <title>101 Dothideomycetes genomes: a test case for predicting lifestyles and emergence of pathogens.</title>
        <authorList>
            <person name="Haridas S."/>
            <person name="Albert R."/>
            <person name="Binder M."/>
            <person name="Bloem J."/>
            <person name="Labutti K."/>
            <person name="Salamov A."/>
            <person name="Andreopoulos B."/>
            <person name="Baker S."/>
            <person name="Barry K."/>
            <person name="Bills G."/>
            <person name="Bluhm B."/>
            <person name="Cannon C."/>
            <person name="Castanera R."/>
            <person name="Culley D."/>
            <person name="Daum C."/>
            <person name="Ezra D."/>
            <person name="Gonzalez J."/>
            <person name="Henrissat B."/>
            <person name="Kuo A."/>
            <person name="Liang C."/>
            <person name="Lipzen A."/>
            <person name="Lutzoni F."/>
            <person name="Magnuson J."/>
            <person name="Mondo S."/>
            <person name="Nolan M."/>
            <person name="Ohm R."/>
            <person name="Pangilinan J."/>
            <person name="Park H.-J."/>
            <person name="Ramirez L."/>
            <person name="Alfaro M."/>
            <person name="Sun H."/>
            <person name="Tritt A."/>
            <person name="Yoshinaga Y."/>
            <person name="Zwiers L.-H."/>
            <person name="Turgeon B."/>
            <person name="Goodwin S."/>
            <person name="Spatafora J."/>
            <person name="Crous P."/>
            <person name="Grigoriev I."/>
        </authorList>
    </citation>
    <scope>NUCLEOTIDE SEQUENCE</scope>
    <source>
        <strain evidence="15">Tuck. ex Michener</strain>
    </source>
</reference>
<dbReference type="EMBL" id="ML991777">
    <property type="protein sequence ID" value="KAF2238096.1"/>
    <property type="molecule type" value="Genomic_DNA"/>
</dbReference>
<evidence type="ECO:0000256" key="14">
    <source>
        <dbReference type="SAM" id="Phobius"/>
    </source>
</evidence>
<comment type="similarity">
    <text evidence="4">Belongs to the UPP synthase family.</text>
</comment>
<dbReference type="SUPFAM" id="SSF64005">
    <property type="entry name" value="Undecaprenyl diphosphate synthase"/>
    <property type="match status" value="1"/>
</dbReference>
<evidence type="ECO:0000256" key="1">
    <source>
        <dbReference type="ARBA" id="ARBA00001946"/>
    </source>
</evidence>
<keyword evidence="11 14" id="KW-0472">Membrane</keyword>
<feature type="region of interest" description="Disordered" evidence="13">
    <location>
        <begin position="1"/>
        <end position="26"/>
    </location>
</feature>
<dbReference type="OrthoDB" id="19639at2759"/>
<dbReference type="InterPro" id="IPR036424">
    <property type="entry name" value="UPP_synth-like_sf"/>
</dbReference>
<name>A0A6A6HJ08_VIRVR</name>
<evidence type="ECO:0000256" key="11">
    <source>
        <dbReference type="ARBA" id="ARBA00023136"/>
    </source>
</evidence>
<evidence type="ECO:0000313" key="16">
    <source>
        <dbReference type="Proteomes" id="UP000800092"/>
    </source>
</evidence>
<evidence type="ECO:0000256" key="4">
    <source>
        <dbReference type="ARBA" id="ARBA00005432"/>
    </source>
</evidence>
<keyword evidence="16" id="KW-1185">Reference proteome</keyword>
<evidence type="ECO:0000256" key="7">
    <source>
        <dbReference type="ARBA" id="ARBA00022692"/>
    </source>
</evidence>
<proteinExistence type="inferred from homology"/>
<dbReference type="GO" id="GO:0045547">
    <property type="term" value="F:ditrans,polycis-polyprenyl diphosphate synthase [(2E,6E)-farnesyl diphosphate specific] activity"/>
    <property type="evidence" value="ECO:0007669"/>
    <property type="project" value="UniProtKB-EC"/>
</dbReference>
<dbReference type="EC" id="2.5.1.87" evidence="5"/>
<dbReference type="AlphaFoldDB" id="A0A6A6HJ08"/>
<keyword evidence="10 14" id="KW-1133">Transmembrane helix</keyword>
<evidence type="ECO:0000256" key="6">
    <source>
        <dbReference type="ARBA" id="ARBA00022679"/>
    </source>
</evidence>
<dbReference type="InterPro" id="IPR038887">
    <property type="entry name" value="Nus1/NgBR"/>
</dbReference>
<comment type="catalytic activity">
    <reaction evidence="12">
        <text>n isopentenyl diphosphate + (2E,6E)-farnesyl diphosphate = a di-trans,poly-cis-polyprenyl diphosphate + n diphosphate</text>
        <dbReference type="Rhea" id="RHEA:53008"/>
        <dbReference type="Rhea" id="RHEA-COMP:19494"/>
        <dbReference type="ChEBI" id="CHEBI:33019"/>
        <dbReference type="ChEBI" id="CHEBI:128769"/>
        <dbReference type="ChEBI" id="CHEBI:136960"/>
        <dbReference type="ChEBI" id="CHEBI:175763"/>
        <dbReference type="EC" id="2.5.1.87"/>
    </reaction>
</comment>
<comment type="subcellular location">
    <subcellularLocation>
        <location evidence="2">Endoplasmic reticulum membrane</location>
    </subcellularLocation>
</comment>
<dbReference type="PANTHER" id="PTHR21528">
    <property type="entry name" value="DEHYDRODOLICHYL DIPHOSPHATE SYNTHASE COMPLEX SUBUNIT NUS1"/>
    <property type="match status" value="1"/>
</dbReference>
<accession>A0A6A6HJ08</accession>
<dbReference type="Gene3D" id="3.40.1180.10">
    <property type="entry name" value="Decaprenyl diphosphate synthase-like"/>
    <property type="match status" value="1"/>
</dbReference>
<gene>
    <name evidence="15" type="ORF">EV356DRAFT_440995</name>
</gene>